<sequence length="189" mass="21603">MATLEEIITQIDQISKCICEIDLDDSAFSKLKDKIAWLSARTSVYHSLKGLAKHLRKSSPLPHRNGRFSKFLEVLYRSQAKSISAHVLQWEKIRGLSPEALLLIAGAYTSLDITKMGRVEFECLMNYTKPYLDARPLPEKWIFRREIQMAIAASSDLENISEFRKCAAPNPISEKQTDEVRVLQARVQH</sequence>
<dbReference type="AlphaFoldDB" id="A0A0J9EVH0"/>
<accession>A0A0J9EVH0</accession>
<dbReference type="EMBL" id="GG749592">
    <property type="protein sequence ID" value="KMW69165.1"/>
    <property type="molecule type" value="Genomic_DNA"/>
</dbReference>
<dbReference type="OrthoDB" id="3793606at2759"/>
<proteinExistence type="predicted"/>
<organism evidence="1">
    <name type="scientific">Ajellomyces dermatitidis (strain ATCC 18188 / CBS 674.68)</name>
    <name type="common">Blastomyces dermatitidis</name>
    <dbReference type="NCBI Taxonomy" id="653446"/>
    <lineage>
        <taxon>Eukaryota</taxon>
        <taxon>Fungi</taxon>
        <taxon>Dikarya</taxon>
        <taxon>Ascomycota</taxon>
        <taxon>Pezizomycotina</taxon>
        <taxon>Eurotiomycetes</taxon>
        <taxon>Eurotiomycetidae</taxon>
        <taxon>Onygenales</taxon>
        <taxon>Ajellomycetaceae</taxon>
        <taxon>Blastomyces</taxon>
    </lineage>
</organism>
<name>A0A0J9EVH0_AJEDA</name>
<dbReference type="Proteomes" id="UP000007802">
    <property type="component" value="Unassembled WGS sequence"/>
</dbReference>
<evidence type="ECO:0000313" key="1">
    <source>
        <dbReference type="EMBL" id="KMW69165.1"/>
    </source>
</evidence>
<gene>
    <name evidence="1" type="ORF">BDDG_13331</name>
</gene>
<reference evidence="1" key="1">
    <citation type="submission" date="2010-03" db="EMBL/GenBank/DDBJ databases">
        <title>Annotation of Blastomyces dermatitidis strain ATCC 18188.</title>
        <authorList>
            <consortium name="The Broad Institute Genome Sequencing Platform"/>
            <consortium name="Broad Institute Genome Sequencing Center for Infectious Disease."/>
            <person name="Cuomo C."/>
            <person name="Klein B."/>
            <person name="Sullivan T."/>
            <person name="Heitman J."/>
            <person name="Young S."/>
            <person name="Zeng Q."/>
            <person name="Gargeya S."/>
            <person name="Alvarado L."/>
            <person name="Berlin A.M."/>
            <person name="Chapman S.B."/>
            <person name="Chen Z."/>
            <person name="Freedman E."/>
            <person name="Gellesch M."/>
            <person name="Goldberg J."/>
            <person name="Griggs A."/>
            <person name="Gujja S."/>
            <person name="Heilman E."/>
            <person name="Heiman D."/>
            <person name="Howarth C."/>
            <person name="Mehta T."/>
            <person name="Neiman D."/>
            <person name="Pearson M."/>
            <person name="Roberts A."/>
            <person name="Saif S."/>
            <person name="Shea T."/>
            <person name="Shenoy N."/>
            <person name="Sisk P."/>
            <person name="Stolte C."/>
            <person name="Sykes S."/>
            <person name="White J."/>
            <person name="Yandava C."/>
            <person name="Haas B."/>
            <person name="Nusbaum C."/>
            <person name="Birren B."/>
        </authorList>
    </citation>
    <scope>NUCLEOTIDE SEQUENCE</scope>
    <source>
        <strain evidence="1">ATCC 18188</strain>
    </source>
</reference>
<protein>
    <submittedName>
        <fullName evidence="1">Uncharacterized protein</fullName>
    </submittedName>
</protein>